<dbReference type="GO" id="GO:0009536">
    <property type="term" value="C:plastid"/>
    <property type="evidence" value="ECO:0007669"/>
    <property type="project" value="UniProtKB-SubCell"/>
</dbReference>
<comment type="subcellular location">
    <subcellularLocation>
        <location evidence="1">Plastid</location>
    </subcellularLocation>
</comment>
<dbReference type="EMBL" id="BMAC01000558">
    <property type="protein sequence ID" value="GFP99143.1"/>
    <property type="molecule type" value="Genomic_DNA"/>
</dbReference>
<evidence type="ECO:0000256" key="2">
    <source>
        <dbReference type="ARBA" id="ARBA00022640"/>
    </source>
</evidence>
<evidence type="ECO:0000256" key="1">
    <source>
        <dbReference type="ARBA" id="ARBA00004474"/>
    </source>
</evidence>
<evidence type="ECO:0000313" key="5">
    <source>
        <dbReference type="EMBL" id="GFP99143.1"/>
    </source>
</evidence>
<dbReference type="PANTHER" id="PTHR31906">
    <property type="entry name" value="PLASTID-LIPID-ASSOCIATED PROTEIN 4, CHLOROPLASTIC-RELATED"/>
    <property type="match status" value="1"/>
</dbReference>
<evidence type="ECO:0000259" key="4">
    <source>
        <dbReference type="Pfam" id="PF04755"/>
    </source>
</evidence>
<reference evidence="5" key="1">
    <citation type="submission" date="2020-07" db="EMBL/GenBank/DDBJ databases">
        <title>Ethylene signaling mediates host invasion by parasitic plants.</title>
        <authorList>
            <person name="Yoshida S."/>
        </authorList>
    </citation>
    <scope>NUCLEOTIDE SEQUENCE</scope>
    <source>
        <strain evidence="5">Okayama</strain>
    </source>
</reference>
<feature type="domain" description="Plastid lipid-associated protein/fibrillin conserved" evidence="4">
    <location>
        <begin position="43"/>
        <end position="238"/>
    </location>
</feature>
<keyword evidence="6" id="KW-1185">Reference proteome</keyword>
<evidence type="ECO:0000256" key="3">
    <source>
        <dbReference type="ARBA" id="ARBA00022946"/>
    </source>
</evidence>
<evidence type="ECO:0000313" key="6">
    <source>
        <dbReference type="Proteomes" id="UP000653305"/>
    </source>
</evidence>
<comment type="caution">
    <text evidence="5">The sequence shown here is derived from an EMBL/GenBank/DDBJ whole genome shotgun (WGS) entry which is preliminary data.</text>
</comment>
<keyword evidence="2" id="KW-0934">Plastid</keyword>
<dbReference type="Proteomes" id="UP000653305">
    <property type="component" value="Unassembled WGS sequence"/>
</dbReference>
<dbReference type="OrthoDB" id="550273at2759"/>
<gene>
    <name evidence="5" type="ORF">PHJA_002058200</name>
</gene>
<sequence length="245" mass="26890">MDAASLKFFPTPQKRRFHSPICLASSAPVGTRVELNIEVESRKFELLSAVTDTQRGLNATPHQRSTIEETLVSVECLDAGKPINLGLLDGTWRLQYTSAPDVLILFQSATTLPLLEVGQVFQKFECGEQSGEGVVRNVVRWSIPGLLEEHEGATLLVSAKFSVVSARNIYLEFEEIAIQNINISEDLQAILAPAILPSSLDLSKRKFLRSVGGLYYLSYLDSNMLLGRAVGGGGVFVFTRTQAFN</sequence>
<name>A0A830CTF4_9LAMI</name>
<proteinExistence type="predicted"/>
<dbReference type="Pfam" id="PF04755">
    <property type="entry name" value="PAP_fibrillin"/>
    <property type="match status" value="1"/>
</dbReference>
<organism evidence="5 6">
    <name type="scientific">Phtheirospermum japonicum</name>
    <dbReference type="NCBI Taxonomy" id="374723"/>
    <lineage>
        <taxon>Eukaryota</taxon>
        <taxon>Viridiplantae</taxon>
        <taxon>Streptophyta</taxon>
        <taxon>Embryophyta</taxon>
        <taxon>Tracheophyta</taxon>
        <taxon>Spermatophyta</taxon>
        <taxon>Magnoliopsida</taxon>
        <taxon>eudicotyledons</taxon>
        <taxon>Gunneridae</taxon>
        <taxon>Pentapetalae</taxon>
        <taxon>asterids</taxon>
        <taxon>lamiids</taxon>
        <taxon>Lamiales</taxon>
        <taxon>Orobanchaceae</taxon>
        <taxon>Orobanchaceae incertae sedis</taxon>
        <taxon>Phtheirospermum</taxon>
    </lineage>
</organism>
<dbReference type="InterPro" id="IPR039633">
    <property type="entry name" value="PAP"/>
</dbReference>
<protein>
    <submittedName>
        <fullName evidence="5">Probable plastid-lipid-associated protein 10 chloroplastic</fullName>
    </submittedName>
</protein>
<accession>A0A830CTF4</accession>
<keyword evidence="3" id="KW-0809">Transit peptide</keyword>
<dbReference type="InterPro" id="IPR006843">
    <property type="entry name" value="PAP/fibrillin_dom"/>
</dbReference>
<dbReference type="AlphaFoldDB" id="A0A830CTF4"/>